<gene>
    <name evidence="1" type="ORF">RASY3_12530</name>
</gene>
<evidence type="ECO:0000313" key="1">
    <source>
        <dbReference type="EMBL" id="EXM39187.1"/>
    </source>
</evidence>
<comment type="caution">
    <text evidence="1">The sequence shown here is derived from an EMBL/GenBank/DDBJ whole genome shotgun (WGS) entry which is preliminary data.</text>
</comment>
<dbReference type="PATRIC" id="fig|1341156.4.peg.2443"/>
<dbReference type="AlphaFoldDB" id="A0A011V152"/>
<keyword evidence="2" id="KW-1185">Reference proteome</keyword>
<proteinExistence type="predicted"/>
<evidence type="ECO:0000313" key="2">
    <source>
        <dbReference type="Proteomes" id="UP000021369"/>
    </source>
</evidence>
<protein>
    <submittedName>
        <fullName evidence="1">Uncharacterized protein</fullName>
    </submittedName>
</protein>
<accession>A0A011V152</accession>
<organism evidence="1 2">
    <name type="scientific">Ruminococcus albus SY3</name>
    <dbReference type="NCBI Taxonomy" id="1341156"/>
    <lineage>
        <taxon>Bacteria</taxon>
        <taxon>Bacillati</taxon>
        <taxon>Bacillota</taxon>
        <taxon>Clostridia</taxon>
        <taxon>Eubacteriales</taxon>
        <taxon>Oscillospiraceae</taxon>
        <taxon>Ruminococcus</taxon>
    </lineage>
</organism>
<sequence>MVKLFAKSLRRAREAEPLGQGAKATWQQSYKSNSELTVMSKKGAAIIKKSSVCKAYTTHKLCAEILPRLKSTAIAR</sequence>
<reference evidence="1 2" key="1">
    <citation type="submission" date="2013-06" db="EMBL/GenBank/DDBJ databases">
        <title>Rumen cellulosomics: divergent fiber-degrading strategies revealed by comparative genome-wide analysis of six Ruminococcal strains.</title>
        <authorList>
            <person name="Dassa B."/>
            <person name="Borovok I."/>
            <person name="Lamed R."/>
            <person name="Flint H."/>
            <person name="Yeoman C.J."/>
            <person name="White B."/>
            <person name="Bayer E.A."/>
        </authorList>
    </citation>
    <scope>NUCLEOTIDE SEQUENCE [LARGE SCALE GENOMIC DNA]</scope>
    <source>
        <strain evidence="1 2">SY3</strain>
    </source>
</reference>
<dbReference type="EMBL" id="JEOB01000003">
    <property type="protein sequence ID" value="EXM39187.1"/>
    <property type="molecule type" value="Genomic_DNA"/>
</dbReference>
<name>A0A011V152_RUMAL</name>
<dbReference type="Proteomes" id="UP000021369">
    <property type="component" value="Unassembled WGS sequence"/>
</dbReference>